<evidence type="ECO:0000259" key="2">
    <source>
        <dbReference type="Pfam" id="PF13581"/>
    </source>
</evidence>
<dbReference type="InterPro" id="IPR050267">
    <property type="entry name" value="Anti-sigma-factor_SerPK"/>
</dbReference>
<accession>A0A919IYA8</accession>
<name>A0A919IYA8_9ACTN</name>
<evidence type="ECO:0000256" key="1">
    <source>
        <dbReference type="ARBA" id="ARBA00022527"/>
    </source>
</evidence>
<comment type="caution">
    <text evidence="3">The sequence shown here is derived from an EMBL/GenBank/DDBJ whole genome shotgun (WGS) entry which is preliminary data.</text>
</comment>
<dbReference type="SUPFAM" id="SSF55874">
    <property type="entry name" value="ATPase domain of HSP90 chaperone/DNA topoisomerase II/histidine kinase"/>
    <property type="match status" value="1"/>
</dbReference>
<dbReference type="InterPro" id="IPR036890">
    <property type="entry name" value="HATPase_C_sf"/>
</dbReference>
<keyword evidence="4" id="KW-1185">Reference proteome</keyword>
<dbReference type="Pfam" id="PF13581">
    <property type="entry name" value="HATPase_c_2"/>
    <property type="match status" value="1"/>
</dbReference>
<dbReference type="Gene3D" id="3.30.565.10">
    <property type="entry name" value="Histidine kinase-like ATPase, C-terminal domain"/>
    <property type="match status" value="1"/>
</dbReference>
<dbReference type="EMBL" id="BOMM01000028">
    <property type="protein sequence ID" value="GIE11306.1"/>
    <property type="molecule type" value="Genomic_DNA"/>
</dbReference>
<dbReference type="Proteomes" id="UP000598174">
    <property type="component" value="Unassembled WGS sequence"/>
</dbReference>
<sequence length="134" mass="14151">MTTSADPPAAATRAAERSYTAPGDLSAIREFVRTEAEALGLPRLRADLLTVAVSELATNTLQHTDGGGRVRIRADPGRVRCEVIDTGSPQSFGRDMPAADQPRGRGLAIVERICDEVAVSAHPDGTAITLTMLL</sequence>
<feature type="domain" description="Histidine kinase/HSP90-like ATPase" evidence="2">
    <location>
        <begin position="22"/>
        <end position="131"/>
    </location>
</feature>
<keyword evidence="1" id="KW-0418">Kinase</keyword>
<dbReference type="AlphaFoldDB" id="A0A919IYA8"/>
<dbReference type="GO" id="GO:0004674">
    <property type="term" value="F:protein serine/threonine kinase activity"/>
    <property type="evidence" value="ECO:0007669"/>
    <property type="project" value="UniProtKB-KW"/>
</dbReference>
<dbReference type="InterPro" id="IPR003594">
    <property type="entry name" value="HATPase_dom"/>
</dbReference>
<gene>
    <name evidence="3" type="ORF">Afe05nite_31460</name>
</gene>
<evidence type="ECO:0000313" key="3">
    <source>
        <dbReference type="EMBL" id="GIE11306.1"/>
    </source>
</evidence>
<dbReference type="RefSeq" id="WP_203817849.1">
    <property type="nucleotide sequence ID" value="NZ_BAAABP010000058.1"/>
</dbReference>
<organism evidence="3 4">
    <name type="scientific">Paractinoplanes ferrugineus</name>
    <dbReference type="NCBI Taxonomy" id="113564"/>
    <lineage>
        <taxon>Bacteria</taxon>
        <taxon>Bacillati</taxon>
        <taxon>Actinomycetota</taxon>
        <taxon>Actinomycetes</taxon>
        <taxon>Micromonosporales</taxon>
        <taxon>Micromonosporaceae</taxon>
        <taxon>Paractinoplanes</taxon>
    </lineage>
</organism>
<dbReference type="CDD" id="cd16936">
    <property type="entry name" value="HATPase_RsbW-like"/>
    <property type="match status" value="1"/>
</dbReference>
<proteinExistence type="predicted"/>
<reference evidence="3" key="1">
    <citation type="submission" date="2021-01" db="EMBL/GenBank/DDBJ databases">
        <title>Whole genome shotgun sequence of Actinoplanes ferrugineus NBRC 15555.</title>
        <authorList>
            <person name="Komaki H."/>
            <person name="Tamura T."/>
        </authorList>
    </citation>
    <scope>NUCLEOTIDE SEQUENCE</scope>
    <source>
        <strain evidence="3">NBRC 15555</strain>
    </source>
</reference>
<evidence type="ECO:0000313" key="4">
    <source>
        <dbReference type="Proteomes" id="UP000598174"/>
    </source>
</evidence>
<keyword evidence="1" id="KW-0808">Transferase</keyword>
<dbReference type="PANTHER" id="PTHR35526:SF3">
    <property type="entry name" value="ANTI-SIGMA-F FACTOR RSBW"/>
    <property type="match status" value="1"/>
</dbReference>
<dbReference type="PANTHER" id="PTHR35526">
    <property type="entry name" value="ANTI-SIGMA-F FACTOR RSBW-RELATED"/>
    <property type="match status" value="1"/>
</dbReference>
<protein>
    <recommendedName>
        <fullName evidence="2">Histidine kinase/HSP90-like ATPase domain-containing protein</fullName>
    </recommendedName>
</protein>
<keyword evidence="1" id="KW-0723">Serine/threonine-protein kinase</keyword>